<evidence type="ECO:0000313" key="1">
    <source>
        <dbReference type="EMBL" id="MBC9714508.1"/>
    </source>
</evidence>
<sequence>MPTQANTVPPSLVNELAELKRRLSAIERAPVPVNSFDRYPQTEWAAQGRPQVGGNIWSSFGIANVTGMVFDRLEVKFITDHLLTGKREAEIRLAAFRHTGNAQREIVSASRVFNLTGSATRSLGVVVMRWVHGIPYGWDYADDTTIYTVELQHRYKVGPESYDSDKDTIDLFGFFKRTNKAAPTKGGPLPVDPGSDWQTTVLGGSNMGNVAAGWITIPQIIDDSIRYGSYGLSSMHYCVGLPAERIPEASTDGWAWARGSGSSWGRAPDITEPHFSV</sequence>
<protein>
    <recommendedName>
        <fullName evidence="3">Minor tail protein</fullName>
    </recommendedName>
</protein>
<evidence type="ECO:0008006" key="3">
    <source>
        <dbReference type="Google" id="ProtNLM"/>
    </source>
</evidence>
<comment type="caution">
    <text evidence="1">The sequence shown here is derived from an EMBL/GenBank/DDBJ whole genome shotgun (WGS) entry which is preliminary data.</text>
</comment>
<proteinExistence type="predicted"/>
<accession>A0ABR7SJL6</accession>
<reference evidence="1 2" key="1">
    <citation type="submission" date="2020-08" db="EMBL/GenBank/DDBJ databases">
        <title>Genemic of Streptomyces polyaspartic.</title>
        <authorList>
            <person name="Liu W."/>
        </authorList>
    </citation>
    <scope>NUCLEOTIDE SEQUENCE [LARGE SCALE GENOMIC DNA]</scope>
    <source>
        <strain evidence="1 2">TRM66268-LWL</strain>
    </source>
</reference>
<gene>
    <name evidence="1" type="ORF">H9Y04_18275</name>
</gene>
<organism evidence="1 2">
    <name type="scientific">Streptomyces polyasparticus</name>
    <dbReference type="NCBI Taxonomy" id="2767826"/>
    <lineage>
        <taxon>Bacteria</taxon>
        <taxon>Bacillati</taxon>
        <taxon>Actinomycetota</taxon>
        <taxon>Actinomycetes</taxon>
        <taxon>Kitasatosporales</taxon>
        <taxon>Streptomycetaceae</taxon>
        <taxon>Streptomyces</taxon>
    </lineage>
</organism>
<keyword evidence="2" id="KW-1185">Reference proteome</keyword>
<dbReference type="Proteomes" id="UP000642284">
    <property type="component" value="Unassembled WGS sequence"/>
</dbReference>
<evidence type="ECO:0000313" key="2">
    <source>
        <dbReference type="Proteomes" id="UP000642284"/>
    </source>
</evidence>
<name>A0ABR7SJL6_9ACTN</name>
<dbReference type="EMBL" id="JACTVJ010000007">
    <property type="protein sequence ID" value="MBC9714508.1"/>
    <property type="molecule type" value="Genomic_DNA"/>
</dbReference>